<name>A0A8I3AWB4_VERLO</name>
<dbReference type="Proteomes" id="UP000689129">
    <property type="component" value="Unassembled WGS sequence"/>
</dbReference>
<accession>A0A8I3AWB4</accession>
<comment type="caution">
    <text evidence="3">The sequence shown here is derived from an EMBL/GenBank/DDBJ whole genome shotgun (WGS) entry which is preliminary data.</text>
</comment>
<evidence type="ECO:0000256" key="1">
    <source>
        <dbReference type="SAM" id="MobiDB-lite"/>
    </source>
</evidence>
<evidence type="ECO:0000313" key="3">
    <source>
        <dbReference type="EMBL" id="KAG7136500.1"/>
    </source>
</evidence>
<feature type="chain" id="PRO_5034232732" evidence="2">
    <location>
        <begin position="21"/>
        <end position="459"/>
    </location>
</feature>
<dbReference type="OrthoDB" id="10495280at2759"/>
<evidence type="ECO:0000256" key="2">
    <source>
        <dbReference type="SAM" id="SignalP"/>
    </source>
</evidence>
<feature type="signal peptide" evidence="2">
    <location>
        <begin position="1"/>
        <end position="20"/>
    </location>
</feature>
<protein>
    <submittedName>
        <fullName evidence="3">Uncharacterized protein</fullName>
    </submittedName>
</protein>
<evidence type="ECO:0000313" key="4">
    <source>
        <dbReference type="Proteomes" id="UP000689129"/>
    </source>
</evidence>
<gene>
    <name evidence="3" type="ORF">HYQ45_005990</name>
</gene>
<dbReference type="EMBL" id="JAEMWZ010000103">
    <property type="protein sequence ID" value="KAG7136500.1"/>
    <property type="molecule type" value="Genomic_DNA"/>
</dbReference>
<keyword evidence="2" id="KW-0732">Signal</keyword>
<proteinExistence type="predicted"/>
<dbReference type="AlphaFoldDB" id="A0A8I3AWB4"/>
<sequence>MKPAILAVAAGTLLAGSTTAAPVAADPFPAVSSKPNALCNLPRVELAAFQAWLNDVPLTAQPPQTWIACKEKIESREEVKLYGLTPEKTRQSHGKFGRKGTVQDDGSVNLRVVGTVVKNPAGGAPKINPFVDGPRCYSRSVTGQIKQVACAPKQPSGPELNIFKTELVIPKPRGSVGHHKTFVPEEPVYDAPQTQYLPAGGVYEQEAIDTAPQESGPYAPAPPNYNYGEQQDDQYVPDAQFMPVADVPVRSMPQDCYPTASDPNAFTYAKMAQIAQQDVQLPPVIERRGAHPADMDVLYELDRDSARPVPQDLLRHKYESEATEPRNGMVREMSTDDEPVAMDEVALAPKMKRGIFDSIAKLYSGRGPKLHAPYCDVWKPWQYSGEQFETKPPFNRVTPEFKKAWQEDGRRQLLRWKNLSKAGIREIKTRKPPTLAPGQALPNELSPPLSPEELASFDE</sequence>
<feature type="compositionally biased region" description="Low complexity" evidence="1">
    <location>
        <begin position="444"/>
        <end position="459"/>
    </location>
</feature>
<reference evidence="3" key="1">
    <citation type="journal article" date="2021" name="Mol. Plant Pathol.">
        <title>A 20-kb lineage-specific genomic region tames virulence in pathogenic amphidiploid Verticillium longisporum.</title>
        <authorList>
            <person name="Harting R."/>
            <person name="Starke J."/>
            <person name="Kusch H."/>
            <person name="Poggeler S."/>
            <person name="Maurus I."/>
            <person name="Schluter R."/>
            <person name="Landesfeind M."/>
            <person name="Bulla I."/>
            <person name="Nowrousian M."/>
            <person name="de Jonge R."/>
            <person name="Stahlhut G."/>
            <person name="Hoff K.J."/>
            <person name="Asshauer K.P."/>
            <person name="Thurmer A."/>
            <person name="Stanke M."/>
            <person name="Daniel R."/>
            <person name="Morgenstern B."/>
            <person name="Thomma B.P.H.J."/>
            <person name="Kronstad J.W."/>
            <person name="Braus-Stromeyer S.A."/>
            <person name="Braus G.H."/>
        </authorList>
    </citation>
    <scope>NUCLEOTIDE SEQUENCE</scope>
    <source>
        <strain evidence="3">Vl32</strain>
    </source>
</reference>
<organism evidence="3 4">
    <name type="scientific">Verticillium longisporum</name>
    <name type="common">Verticillium dahliae var. longisporum</name>
    <dbReference type="NCBI Taxonomy" id="100787"/>
    <lineage>
        <taxon>Eukaryota</taxon>
        <taxon>Fungi</taxon>
        <taxon>Dikarya</taxon>
        <taxon>Ascomycota</taxon>
        <taxon>Pezizomycotina</taxon>
        <taxon>Sordariomycetes</taxon>
        <taxon>Hypocreomycetidae</taxon>
        <taxon>Glomerellales</taxon>
        <taxon>Plectosphaerellaceae</taxon>
        <taxon>Verticillium</taxon>
    </lineage>
</organism>
<feature type="region of interest" description="Disordered" evidence="1">
    <location>
        <begin position="427"/>
        <end position="459"/>
    </location>
</feature>